<feature type="compositionally biased region" description="Basic residues" evidence="1">
    <location>
        <begin position="170"/>
        <end position="181"/>
    </location>
</feature>
<feature type="compositionally biased region" description="Basic and acidic residues" evidence="1">
    <location>
        <begin position="182"/>
        <end position="192"/>
    </location>
</feature>
<evidence type="ECO:0000256" key="1">
    <source>
        <dbReference type="SAM" id="MobiDB-lite"/>
    </source>
</evidence>
<dbReference type="AlphaFoldDB" id="A0A8S4ANF8"/>
<organism evidence="2 3">
    <name type="scientific">Menidia menidia</name>
    <name type="common">Atlantic silverside</name>
    <dbReference type="NCBI Taxonomy" id="238744"/>
    <lineage>
        <taxon>Eukaryota</taxon>
        <taxon>Metazoa</taxon>
        <taxon>Chordata</taxon>
        <taxon>Craniata</taxon>
        <taxon>Vertebrata</taxon>
        <taxon>Euteleostomi</taxon>
        <taxon>Actinopterygii</taxon>
        <taxon>Neopterygii</taxon>
        <taxon>Teleostei</taxon>
        <taxon>Neoteleostei</taxon>
        <taxon>Acanthomorphata</taxon>
        <taxon>Ovalentaria</taxon>
        <taxon>Atherinomorphae</taxon>
        <taxon>Atheriniformes</taxon>
        <taxon>Atherinopsidae</taxon>
        <taxon>Menidiinae</taxon>
        <taxon>Menidia</taxon>
    </lineage>
</organism>
<proteinExistence type="predicted"/>
<accession>A0A8S4ANF8</accession>
<evidence type="ECO:0000313" key="3">
    <source>
        <dbReference type="Proteomes" id="UP000677803"/>
    </source>
</evidence>
<feature type="region of interest" description="Disordered" evidence="1">
    <location>
        <begin position="152"/>
        <end position="192"/>
    </location>
</feature>
<reference evidence="2" key="1">
    <citation type="submission" date="2021-05" db="EMBL/GenBank/DDBJ databases">
        <authorList>
            <person name="Tigano A."/>
        </authorList>
    </citation>
    <scope>NUCLEOTIDE SEQUENCE</scope>
</reference>
<feature type="compositionally biased region" description="Pro residues" evidence="1">
    <location>
        <begin position="152"/>
        <end position="162"/>
    </location>
</feature>
<comment type="caution">
    <text evidence="2">The sequence shown here is derived from an EMBL/GenBank/DDBJ whole genome shotgun (WGS) entry which is preliminary data.</text>
</comment>
<gene>
    <name evidence="2" type="ORF">MMEN_LOCUS4080</name>
</gene>
<name>A0A8S4ANF8_9TELE</name>
<protein>
    <submittedName>
        <fullName evidence="2">(Atlantic silverside) hypothetical protein</fullName>
    </submittedName>
</protein>
<sequence length="192" mass="22008">MLLTLYQSIGESLLCGYHEHSPKNHQLPPCPRWRASLGLAVSPGLRKSWLATHTLIKDPLTFCVSGRRFRSLKSRTNPLKNRFYPWAVRHGLQWRGESRSSHLKSESMVANKYVISHRVTLYKDLHGTLANLKKMGSPFQWAGLTYHARPHPTTPMPLPGNPVPLDKYEKTRKRYKERKTRKTEGLKKGAAS</sequence>
<dbReference type="EMBL" id="CAJRST010003335">
    <property type="protein sequence ID" value="CAG5867276.1"/>
    <property type="molecule type" value="Genomic_DNA"/>
</dbReference>
<dbReference type="Proteomes" id="UP000677803">
    <property type="component" value="Unassembled WGS sequence"/>
</dbReference>
<evidence type="ECO:0000313" key="2">
    <source>
        <dbReference type="EMBL" id="CAG5867276.1"/>
    </source>
</evidence>
<keyword evidence="3" id="KW-1185">Reference proteome</keyword>